<dbReference type="EMBL" id="LSRX01002343">
    <property type="protein sequence ID" value="OLP75659.1"/>
    <property type="molecule type" value="Genomic_DNA"/>
</dbReference>
<comment type="caution">
    <text evidence="2">The sequence shown here is derived from an EMBL/GenBank/DDBJ whole genome shotgun (WGS) entry which is preliminary data.</text>
</comment>
<evidence type="ECO:0000256" key="1">
    <source>
        <dbReference type="SAM" id="MobiDB-lite"/>
    </source>
</evidence>
<evidence type="ECO:0000313" key="3">
    <source>
        <dbReference type="Proteomes" id="UP000186817"/>
    </source>
</evidence>
<gene>
    <name evidence="2" type="ORF">AK812_SmicGene44511</name>
</gene>
<accession>A0A1Q9BYC8</accession>
<feature type="non-terminal residue" evidence="2">
    <location>
        <position position="110"/>
    </location>
</feature>
<protein>
    <submittedName>
        <fullName evidence="2">Uncharacterized protein</fullName>
    </submittedName>
</protein>
<proteinExistence type="predicted"/>
<organism evidence="2 3">
    <name type="scientific">Symbiodinium microadriaticum</name>
    <name type="common">Dinoflagellate</name>
    <name type="synonym">Zooxanthella microadriatica</name>
    <dbReference type="NCBI Taxonomy" id="2951"/>
    <lineage>
        <taxon>Eukaryota</taxon>
        <taxon>Sar</taxon>
        <taxon>Alveolata</taxon>
        <taxon>Dinophyceae</taxon>
        <taxon>Suessiales</taxon>
        <taxon>Symbiodiniaceae</taxon>
        <taxon>Symbiodinium</taxon>
    </lineage>
</organism>
<name>A0A1Q9BYC8_SYMMI</name>
<keyword evidence="3" id="KW-1185">Reference proteome</keyword>
<reference evidence="2 3" key="1">
    <citation type="submission" date="2016-02" db="EMBL/GenBank/DDBJ databases">
        <title>Genome analysis of coral dinoflagellate symbionts highlights evolutionary adaptations to a symbiotic lifestyle.</title>
        <authorList>
            <person name="Aranda M."/>
            <person name="Li Y."/>
            <person name="Liew Y.J."/>
            <person name="Baumgarten S."/>
            <person name="Simakov O."/>
            <person name="Wilson M."/>
            <person name="Piel J."/>
            <person name="Ashoor H."/>
            <person name="Bougouffa S."/>
            <person name="Bajic V.B."/>
            <person name="Ryu T."/>
            <person name="Ravasi T."/>
            <person name="Bayer T."/>
            <person name="Micklem G."/>
            <person name="Kim H."/>
            <person name="Bhak J."/>
            <person name="Lajeunesse T.C."/>
            <person name="Voolstra C.R."/>
        </authorList>
    </citation>
    <scope>NUCLEOTIDE SEQUENCE [LARGE SCALE GENOMIC DNA]</scope>
    <source>
        <strain evidence="2 3">CCMP2467</strain>
    </source>
</reference>
<feature type="compositionally biased region" description="Basic and acidic residues" evidence="1">
    <location>
        <begin position="91"/>
        <end position="101"/>
    </location>
</feature>
<dbReference type="Proteomes" id="UP000186817">
    <property type="component" value="Unassembled WGS sequence"/>
</dbReference>
<sequence length="110" mass="12274">MATSKPVVRQVDMEADMLEFALTRTMRFPAQGALKRELRFPLRPWLPSDELTGQLMGLLEDAGRSNSKARGAEGSASRRDSSFPATPNSEDATRRQRRQELNAKASLVLQ</sequence>
<feature type="region of interest" description="Disordered" evidence="1">
    <location>
        <begin position="62"/>
        <end position="110"/>
    </location>
</feature>
<dbReference type="AlphaFoldDB" id="A0A1Q9BYC8"/>
<evidence type="ECO:0000313" key="2">
    <source>
        <dbReference type="EMBL" id="OLP75659.1"/>
    </source>
</evidence>